<feature type="region of interest" description="Disordered" evidence="1">
    <location>
        <begin position="45"/>
        <end position="71"/>
    </location>
</feature>
<evidence type="ECO:0000313" key="2">
    <source>
        <dbReference type="EMBL" id="KAH9417394.1"/>
    </source>
</evidence>
<dbReference type="Proteomes" id="UP000887458">
    <property type="component" value="Unassembled WGS sequence"/>
</dbReference>
<keyword evidence="3" id="KW-1185">Reference proteome</keyword>
<accession>A0ABQ8J4A0</accession>
<reference evidence="2 3" key="2">
    <citation type="journal article" date="2022" name="Mol. Biol. Evol.">
        <title>Comparative Genomics Reveals Insights into the Divergent Evolution of Astigmatic Mites and Household Pest Adaptations.</title>
        <authorList>
            <person name="Xiong Q."/>
            <person name="Wan A.T."/>
            <person name="Liu X."/>
            <person name="Fung C.S."/>
            <person name="Xiao X."/>
            <person name="Malainual N."/>
            <person name="Hou J."/>
            <person name="Wang L."/>
            <person name="Wang M."/>
            <person name="Yang K.Y."/>
            <person name="Cui Y."/>
            <person name="Leung E.L."/>
            <person name="Nong W."/>
            <person name="Shin S.K."/>
            <person name="Au S.W."/>
            <person name="Jeong K.Y."/>
            <person name="Chew F.T."/>
            <person name="Hui J.H."/>
            <person name="Leung T.F."/>
            <person name="Tungtrongchitr A."/>
            <person name="Zhong N."/>
            <person name="Liu Z."/>
            <person name="Tsui S.K."/>
        </authorList>
    </citation>
    <scope>NUCLEOTIDE SEQUENCE [LARGE SCALE GENOMIC DNA]</scope>
    <source>
        <strain evidence="2">Derp</strain>
    </source>
</reference>
<gene>
    <name evidence="2" type="ORF">DERP_007392</name>
</gene>
<name>A0ABQ8J4A0_DERPT</name>
<proteinExistence type="predicted"/>
<organism evidence="2 3">
    <name type="scientific">Dermatophagoides pteronyssinus</name>
    <name type="common">European house dust mite</name>
    <dbReference type="NCBI Taxonomy" id="6956"/>
    <lineage>
        <taxon>Eukaryota</taxon>
        <taxon>Metazoa</taxon>
        <taxon>Ecdysozoa</taxon>
        <taxon>Arthropoda</taxon>
        <taxon>Chelicerata</taxon>
        <taxon>Arachnida</taxon>
        <taxon>Acari</taxon>
        <taxon>Acariformes</taxon>
        <taxon>Sarcoptiformes</taxon>
        <taxon>Astigmata</taxon>
        <taxon>Psoroptidia</taxon>
        <taxon>Analgoidea</taxon>
        <taxon>Pyroglyphidae</taxon>
        <taxon>Dermatophagoidinae</taxon>
        <taxon>Dermatophagoides</taxon>
    </lineage>
</organism>
<protein>
    <submittedName>
        <fullName evidence="2">Uncharacterized protein</fullName>
    </submittedName>
</protein>
<reference evidence="2 3" key="1">
    <citation type="journal article" date="2018" name="J. Allergy Clin. Immunol.">
        <title>High-quality assembly of Dermatophagoides pteronyssinus genome and transcriptome reveals a wide range of novel allergens.</title>
        <authorList>
            <person name="Liu X.Y."/>
            <person name="Yang K.Y."/>
            <person name="Wang M.Q."/>
            <person name="Kwok J.S."/>
            <person name="Zeng X."/>
            <person name="Yang Z."/>
            <person name="Xiao X.J."/>
            <person name="Lau C.P."/>
            <person name="Li Y."/>
            <person name="Huang Z.M."/>
            <person name="Ba J.G."/>
            <person name="Yim A.K."/>
            <person name="Ouyang C.Y."/>
            <person name="Ngai S.M."/>
            <person name="Chan T.F."/>
            <person name="Leung E.L."/>
            <person name="Liu L."/>
            <person name="Liu Z.G."/>
            <person name="Tsui S.K."/>
        </authorList>
    </citation>
    <scope>NUCLEOTIDE SEQUENCE [LARGE SCALE GENOMIC DNA]</scope>
    <source>
        <strain evidence="2">Derp</strain>
    </source>
</reference>
<comment type="caution">
    <text evidence="2">The sequence shown here is derived from an EMBL/GenBank/DDBJ whole genome shotgun (WGS) entry which is preliminary data.</text>
</comment>
<sequence length="95" mass="10363">MIFEVVCFGVESFVDDDDVPSQSNGCSASETFAFKPIAATVASNNNRSSVGKRYCPANDNGNNASPRVVKRPSRNCSAFSLIPDDDNERNDERLK</sequence>
<dbReference type="EMBL" id="NJHN03000077">
    <property type="protein sequence ID" value="KAH9417394.1"/>
    <property type="molecule type" value="Genomic_DNA"/>
</dbReference>
<evidence type="ECO:0000256" key="1">
    <source>
        <dbReference type="SAM" id="MobiDB-lite"/>
    </source>
</evidence>
<evidence type="ECO:0000313" key="3">
    <source>
        <dbReference type="Proteomes" id="UP000887458"/>
    </source>
</evidence>